<dbReference type="SFLD" id="SFLDG01017">
    <property type="entry name" value="Polyprenyl_Transferase_Like"/>
    <property type="match status" value="1"/>
</dbReference>
<dbReference type="GO" id="GO:0046872">
    <property type="term" value="F:metal ion binding"/>
    <property type="evidence" value="ECO:0007669"/>
    <property type="project" value="UniProtKB-KW"/>
</dbReference>
<protein>
    <submittedName>
        <fullName evidence="4">Geranylgeranyl diphosphate synthase type I</fullName>
    </submittedName>
</protein>
<evidence type="ECO:0000313" key="4">
    <source>
        <dbReference type="EMBL" id="ROO89787.1"/>
    </source>
</evidence>
<proteinExistence type="inferred from homology"/>
<keyword evidence="2" id="KW-0460">Magnesium</keyword>
<dbReference type="PANTHER" id="PTHR12001">
    <property type="entry name" value="GERANYLGERANYL PYROPHOSPHATE SYNTHASE"/>
    <property type="match status" value="1"/>
</dbReference>
<evidence type="ECO:0000313" key="5">
    <source>
        <dbReference type="Proteomes" id="UP000272400"/>
    </source>
</evidence>
<dbReference type="Gene3D" id="1.10.600.10">
    <property type="entry name" value="Farnesyl Diphosphate Synthase"/>
    <property type="match status" value="1"/>
</dbReference>
<accession>A0A3N1D8B6</accession>
<reference evidence="4 5" key="1">
    <citation type="submission" date="2018-11" db="EMBL/GenBank/DDBJ databases">
        <title>Sequencing the genomes of 1000 actinobacteria strains.</title>
        <authorList>
            <person name="Klenk H.-P."/>
        </authorList>
    </citation>
    <scope>NUCLEOTIDE SEQUENCE [LARGE SCALE GENOMIC DNA]</scope>
    <source>
        <strain evidence="4 5">DSM 44254</strain>
    </source>
</reference>
<evidence type="ECO:0000256" key="3">
    <source>
        <dbReference type="RuleBase" id="RU004466"/>
    </source>
</evidence>
<keyword evidence="1" id="KW-0479">Metal-binding</keyword>
<dbReference type="InterPro" id="IPR008949">
    <property type="entry name" value="Isoprenoid_synthase_dom_sf"/>
</dbReference>
<evidence type="ECO:0000256" key="1">
    <source>
        <dbReference type="ARBA" id="ARBA00022723"/>
    </source>
</evidence>
<dbReference type="GO" id="GO:0004659">
    <property type="term" value="F:prenyltransferase activity"/>
    <property type="evidence" value="ECO:0007669"/>
    <property type="project" value="InterPro"/>
</dbReference>
<dbReference type="Proteomes" id="UP000272400">
    <property type="component" value="Unassembled WGS sequence"/>
</dbReference>
<dbReference type="GO" id="GO:0008299">
    <property type="term" value="P:isoprenoid biosynthetic process"/>
    <property type="evidence" value="ECO:0007669"/>
    <property type="project" value="InterPro"/>
</dbReference>
<dbReference type="CDD" id="cd00685">
    <property type="entry name" value="Trans_IPPS_HT"/>
    <property type="match status" value="1"/>
</dbReference>
<dbReference type="Pfam" id="PF00348">
    <property type="entry name" value="polyprenyl_synt"/>
    <property type="match status" value="1"/>
</dbReference>
<dbReference type="InterPro" id="IPR033749">
    <property type="entry name" value="Polyprenyl_synt_CS"/>
</dbReference>
<name>A0A3N1D8B6_9ACTN</name>
<keyword evidence="5" id="KW-1185">Reference proteome</keyword>
<comment type="similarity">
    <text evidence="3">Belongs to the FPP/GGPP synthase family.</text>
</comment>
<gene>
    <name evidence="4" type="ORF">EDD29_7495</name>
</gene>
<dbReference type="PROSITE" id="PS00723">
    <property type="entry name" value="POLYPRENYL_SYNTHASE_1"/>
    <property type="match status" value="1"/>
</dbReference>
<evidence type="ECO:0000256" key="2">
    <source>
        <dbReference type="ARBA" id="ARBA00022842"/>
    </source>
</evidence>
<dbReference type="EMBL" id="RJKE01000001">
    <property type="protein sequence ID" value="ROO89787.1"/>
    <property type="molecule type" value="Genomic_DNA"/>
</dbReference>
<organism evidence="4 5">
    <name type="scientific">Actinocorallia herbida</name>
    <dbReference type="NCBI Taxonomy" id="58109"/>
    <lineage>
        <taxon>Bacteria</taxon>
        <taxon>Bacillati</taxon>
        <taxon>Actinomycetota</taxon>
        <taxon>Actinomycetes</taxon>
        <taxon>Streptosporangiales</taxon>
        <taxon>Thermomonosporaceae</taxon>
        <taxon>Actinocorallia</taxon>
    </lineage>
</organism>
<dbReference type="OrthoDB" id="4497239at2"/>
<sequence length="335" mass="35026">MTAVHEVAEQAAEVLARGRTLVEPAMREAVDSLPDPVRLITGYHMGWWDREGASTPSAGKALRPTLAVLAAEAVGGRAEDAVPAAVAVELVHNFSLLHDDVMDGDVLRRHRPTAWHLFGNGPAVLTGDVLLALAIELVASNGLPARMVTSAVLDLLDGQNSDLTFESRTDVTLSECVAMAVNKTGALVRCACALGATAGGGTPEQIASLGLFGEHLGLAFQYMDDFLGIWGDPAATGKPAHSDLLNRKKSLPVVAALTAGTRTAAALAESYHSPAPQDPAHLARLVEAAGGRSWTLDRLAQLRNQATATLTALTLAPAPTASLITLTHLATDRTR</sequence>
<comment type="caution">
    <text evidence="4">The sequence shown here is derived from an EMBL/GenBank/DDBJ whole genome shotgun (WGS) entry which is preliminary data.</text>
</comment>
<dbReference type="SUPFAM" id="SSF48576">
    <property type="entry name" value="Terpenoid synthases"/>
    <property type="match status" value="1"/>
</dbReference>
<dbReference type="PANTHER" id="PTHR12001:SF86">
    <property type="entry name" value="GERANYLGERANYL DIPHOSPHATE SYNTHASE"/>
    <property type="match status" value="1"/>
</dbReference>
<dbReference type="InterPro" id="IPR000092">
    <property type="entry name" value="Polyprenyl_synt"/>
</dbReference>
<dbReference type="RefSeq" id="WP_123668824.1">
    <property type="nucleotide sequence ID" value="NZ_RJKE01000001.1"/>
</dbReference>
<keyword evidence="3" id="KW-0808">Transferase</keyword>
<dbReference type="AlphaFoldDB" id="A0A3N1D8B6"/>
<dbReference type="SFLD" id="SFLDS00005">
    <property type="entry name" value="Isoprenoid_Synthase_Type_I"/>
    <property type="match status" value="1"/>
</dbReference>